<evidence type="ECO:0000313" key="8">
    <source>
        <dbReference type="Proteomes" id="UP000594263"/>
    </source>
</evidence>
<evidence type="ECO:0000256" key="1">
    <source>
        <dbReference type="ARBA" id="ARBA00004123"/>
    </source>
</evidence>
<dbReference type="Proteomes" id="UP000594263">
    <property type="component" value="Unplaced"/>
</dbReference>
<keyword evidence="5" id="KW-0539">Nucleus</keyword>
<evidence type="ECO:0000259" key="6">
    <source>
        <dbReference type="Pfam" id="PF04844"/>
    </source>
</evidence>
<protein>
    <recommendedName>
        <fullName evidence="6">OVATE domain-containing protein</fullName>
    </recommendedName>
</protein>
<keyword evidence="3" id="KW-0805">Transcription regulation</keyword>
<evidence type="ECO:0000256" key="3">
    <source>
        <dbReference type="ARBA" id="ARBA00023015"/>
    </source>
</evidence>
<accession>A0A7N0VAM5</accession>
<evidence type="ECO:0000256" key="2">
    <source>
        <dbReference type="ARBA" id="ARBA00022491"/>
    </source>
</evidence>
<feature type="domain" description="OVATE" evidence="6">
    <location>
        <begin position="3"/>
        <end position="28"/>
    </location>
</feature>
<name>A0A7N0VAM5_KALFE</name>
<comment type="subcellular location">
    <subcellularLocation>
        <location evidence="1">Nucleus</location>
    </subcellularLocation>
</comment>
<dbReference type="GO" id="GO:0045892">
    <property type="term" value="P:negative regulation of DNA-templated transcription"/>
    <property type="evidence" value="ECO:0007669"/>
    <property type="project" value="UniProtKB-ARBA"/>
</dbReference>
<reference evidence="7" key="1">
    <citation type="submission" date="2021-01" db="UniProtKB">
        <authorList>
            <consortium name="EnsemblPlants"/>
        </authorList>
    </citation>
    <scope>IDENTIFICATION</scope>
</reference>
<dbReference type="InterPro" id="IPR006458">
    <property type="entry name" value="Ovate_C"/>
</dbReference>
<evidence type="ECO:0000256" key="5">
    <source>
        <dbReference type="ARBA" id="ARBA00023242"/>
    </source>
</evidence>
<dbReference type="Pfam" id="PF04844">
    <property type="entry name" value="Ovate"/>
    <property type="match status" value="1"/>
</dbReference>
<proteinExistence type="predicted"/>
<organism evidence="7 8">
    <name type="scientific">Kalanchoe fedtschenkoi</name>
    <name type="common">Lavender scallops</name>
    <name type="synonym">South American air plant</name>
    <dbReference type="NCBI Taxonomy" id="63787"/>
    <lineage>
        <taxon>Eukaryota</taxon>
        <taxon>Viridiplantae</taxon>
        <taxon>Streptophyta</taxon>
        <taxon>Embryophyta</taxon>
        <taxon>Tracheophyta</taxon>
        <taxon>Spermatophyta</taxon>
        <taxon>Magnoliopsida</taxon>
        <taxon>eudicotyledons</taxon>
        <taxon>Gunneridae</taxon>
        <taxon>Pentapetalae</taxon>
        <taxon>Saxifragales</taxon>
        <taxon>Crassulaceae</taxon>
        <taxon>Kalanchoe</taxon>
    </lineage>
</organism>
<dbReference type="AlphaFoldDB" id="A0A7N0VAM5"/>
<evidence type="ECO:0000256" key="4">
    <source>
        <dbReference type="ARBA" id="ARBA00023163"/>
    </source>
</evidence>
<keyword evidence="8" id="KW-1185">Reference proteome</keyword>
<keyword evidence="4" id="KW-0804">Transcription</keyword>
<dbReference type="EnsemblPlants" id="Kaladp0326s0001.1.v1.1">
    <property type="protein sequence ID" value="Kaladp0326s0001.1.v1.1.CDS.1"/>
    <property type="gene ID" value="Kaladp0326s0001.v1.1"/>
</dbReference>
<evidence type="ECO:0000313" key="7">
    <source>
        <dbReference type="EnsemblPlants" id="Kaladp0326s0001.1.v1.1.CDS.1"/>
    </source>
</evidence>
<keyword evidence="2" id="KW-0678">Repressor</keyword>
<sequence length="55" mass="6274">MESNNPYLDFKQSMEEMVEAHGVGSWESGLASGASWLLFEGEREEQSQVYHQSFC</sequence>
<dbReference type="GO" id="GO:0005634">
    <property type="term" value="C:nucleus"/>
    <property type="evidence" value="ECO:0007669"/>
    <property type="project" value="UniProtKB-SubCell"/>
</dbReference>
<dbReference type="Gramene" id="Kaladp0326s0001.1.v1.1">
    <property type="protein sequence ID" value="Kaladp0326s0001.1.v1.1.CDS.1"/>
    <property type="gene ID" value="Kaladp0326s0001.v1.1"/>
</dbReference>